<dbReference type="CTD" id="256369"/>
<dbReference type="KEGG" id="gsh:117363970"/>
<dbReference type="InterPro" id="IPR051147">
    <property type="entry name" value="CFAP_domain-containing"/>
</dbReference>
<evidence type="ECO:0000259" key="4">
    <source>
        <dbReference type="Pfam" id="PF13863"/>
    </source>
</evidence>
<evidence type="ECO:0000313" key="5">
    <source>
        <dbReference type="Proteomes" id="UP000515159"/>
    </source>
</evidence>
<proteinExistence type="predicted"/>
<evidence type="ECO:0000313" key="6">
    <source>
        <dbReference type="RefSeq" id="XP_033808522.1"/>
    </source>
</evidence>
<dbReference type="InParanoid" id="A0A6P8RSG2"/>
<feature type="coiled-coil region" evidence="2">
    <location>
        <begin position="80"/>
        <end position="114"/>
    </location>
</feature>
<feature type="domain" description="DUF4200" evidence="4">
    <location>
        <begin position="70"/>
        <end position="185"/>
    </location>
</feature>
<dbReference type="PANTHER" id="PTHR21683">
    <property type="entry name" value="COILED-COIL DOMAIN-CONTAINING PROTEIN 42 LIKE-2-LIKE-RELATED"/>
    <property type="match status" value="1"/>
</dbReference>
<keyword evidence="1 2" id="KW-0175">Coiled coil</keyword>
<evidence type="ECO:0000256" key="1">
    <source>
        <dbReference type="ARBA" id="ARBA00023054"/>
    </source>
</evidence>
<dbReference type="RefSeq" id="XP_033808522.1">
    <property type="nucleotide sequence ID" value="XM_033952631.1"/>
</dbReference>
<organism evidence="5 6">
    <name type="scientific">Geotrypetes seraphini</name>
    <name type="common">Gaboon caecilian</name>
    <name type="synonym">Caecilia seraphini</name>
    <dbReference type="NCBI Taxonomy" id="260995"/>
    <lineage>
        <taxon>Eukaryota</taxon>
        <taxon>Metazoa</taxon>
        <taxon>Chordata</taxon>
        <taxon>Craniata</taxon>
        <taxon>Vertebrata</taxon>
        <taxon>Euteleostomi</taxon>
        <taxon>Amphibia</taxon>
        <taxon>Gymnophiona</taxon>
        <taxon>Geotrypetes</taxon>
    </lineage>
</organism>
<evidence type="ECO:0000256" key="2">
    <source>
        <dbReference type="SAM" id="Coils"/>
    </source>
</evidence>
<dbReference type="Proteomes" id="UP000515159">
    <property type="component" value="Chromosome 7"/>
</dbReference>
<dbReference type="Pfam" id="PF13863">
    <property type="entry name" value="DUF4200"/>
    <property type="match status" value="1"/>
</dbReference>
<reference evidence="6" key="1">
    <citation type="submission" date="2025-08" db="UniProtKB">
        <authorList>
            <consortium name="RefSeq"/>
        </authorList>
    </citation>
    <scope>IDENTIFICATION</scope>
</reference>
<dbReference type="OrthoDB" id="2134857at2759"/>
<keyword evidence="5" id="KW-1185">Reference proteome</keyword>
<accession>A0A6P8RSG2</accession>
<dbReference type="InterPro" id="IPR025252">
    <property type="entry name" value="DUF4200"/>
</dbReference>
<dbReference type="PANTHER" id="PTHR21683:SF18">
    <property type="entry name" value="COILED-COIL DOMAIN-CONTAINING PROTEIN 42 HOMOLOG"/>
    <property type="match status" value="1"/>
</dbReference>
<evidence type="ECO:0000256" key="3">
    <source>
        <dbReference type="SAM" id="MobiDB-lite"/>
    </source>
</evidence>
<protein>
    <submittedName>
        <fullName evidence="6">Uncharacterized protein CCDC197</fullName>
    </submittedName>
</protein>
<name>A0A6P8RSG2_GEOSA</name>
<dbReference type="GO" id="GO:0005856">
    <property type="term" value="C:cytoskeleton"/>
    <property type="evidence" value="ECO:0007669"/>
    <property type="project" value="UniProtKB-ARBA"/>
</dbReference>
<dbReference type="GeneID" id="117363970"/>
<feature type="region of interest" description="Disordered" evidence="3">
    <location>
        <begin position="356"/>
        <end position="375"/>
    </location>
</feature>
<dbReference type="AlphaFoldDB" id="A0A6P8RSG2"/>
<sequence length="393" mass="46171">MSGKDSPGLSELERHYSLHIAKPRRNVFVTQLEEGRDEEEGDVNYIPIIREPASKILETDANTKQKTLVLKKEVEFEHVTAQLLAKQQEFKKRMETLEQKRAEFVKRQEEYKENALKFDKFLKDSHAKRRRAVQKYHDEVKLNNMKQKEINDLIQEQQELKFRQQKLKTLVANYKIYEDYLMKVIAQVPNNYLDTGMETPVKAIVWKHEALSATNKTLLSHLLLHSEDYEKARLKLDQLHQEHNTRKLILTSEIAHLQMKYDKQRETSMQLEMNVNILKSHFRHQKEELSSFLLCITNLAEQCHIPHYGPLEDLPLLSKLDMIKEFILDKLTVSQLGSRSVKNRLPIFISGDQSRSKRIETKKEKQKNKAASFGSTGTIQTLQNNRILRNLKM</sequence>
<gene>
    <name evidence="6" type="primary">CCDC197</name>
</gene>